<keyword evidence="4" id="KW-1185">Reference proteome</keyword>
<sequence length="323" mass="35906">MVEHGGTSTVAPEGGIGQAARRPPLRTMLADAHSGMLLFGITPPRQSASAEQVREIAAVTVARLAPLNLDGLVLYDIDDESDRNPVRRPFPYLPCVDPAVFHAEHLERWDRPVIIYRCVGKYPEPELRDWLRSADPDQILSVFVGASSRHKTVHTPLSRAQELRREVRPDLLLGAVTITERRDEHLRMVAKQAQGCGYFVSQVTYNVDATKSVLSDYFYTCRDQGIPVRPVLFTLSVCGSVKTLAFLQWLGVDVPRWLENALRNAADPLAESYDQCLANARELIAFCRRLGMPFGFSVESVSIRKVEIEASVALAGELRALLS</sequence>
<name>A0ABP9SDL2_9ACTN</name>
<protein>
    <recommendedName>
        <fullName evidence="5">Methylenetetrahydrofolate reductase (NAD(P)H)</fullName>
    </recommendedName>
</protein>
<feature type="compositionally biased region" description="Polar residues" evidence="2">
    <location>
        <begin position="1"/>
        <end position="10"/>
    </location>
</feature>
<reference evidence="4" key="1">
    <citation type="journal article" date="2019" name="Int. J. Syst. Evol. Microbiol.">
        <title>The Global Catalogue of Microorganisms (GCM) 10K type strain sequencing project: providing services to taxonomists for standard genome sequencing and annotation.</title>
        <authorList>
            <consortium name="The Broad Institute Genomics Platform"/>
            <consortium name="The Broad Institute Genome Sequencing Center for Infectious Disease"/>
            <person name="Wu L."/>
            <person name="Ma J."/>
        </authorList>
    </citation>
    <scope>NUCLEOTIDE SEQUENCE [LARGE SCALE GENOMIC DNA]</scope>
    <source>
        <strain evidence="4">JCM 18304</strain>
    </source>
</reference>
<dbReference type="RefSeq" id="WP_345634880.1">
    <property type="nucleotide sequence ID" value="NZ_BAABJQ010000020.1"/>
</dbReference>
<organism evidence="3 4">
    <name type="scientific">Rugosimonospora acidiphila</name>
    <dbReference type="NCBI Taxonomy" id="556531"/>
    <lineage>
        <taxon>Bacteria</taxon>
        <taxon>Bacillati</taxon>
        <taxon>Actinomycetota</taxon>
        <taxon>Actinomycetes</taxon>
        <taxon>Micromonosporales</taxon>
        <taxon>Micromonosporaceae</taxon>
        <taxon>Rugosimonospora</taxon>
    </lineage>
</organism>
<comment type="caution">
    <text evidence="3">The sequence shown here is derived from an EMBL/GenBank/DDBJ whole genome shotgun (WGS) entry which is preliminary data.</text>
</comment>
<dbReference type="InterPro" id="IPR029041">
    <property type="entry name" value="FAD-linked_oxidoreductase-like"/>
</dbReference>
<dbReference type="SUPFAM" id="SSF51730">
    <property type="entry name" value="FAD-linked oxidoreductase"/>
    <property type="match status" value="1"/>
</dbReference>
<dbReference type="Gene3D" id="3.20.20.220">
    <property type="match status" value="1"/>
</dbReference>
<evidence type="ECO:0000256" key="1">
    <source>
        <dbReference type="ARBA" id="ARBA00023002"/>
    </source>
</evidence>
<accession>A0ABP9SDL2</accession>
<evidence type="ECO:0000256" key="2">
    <source>
        <dbReference type="SAM" id="MobiDB-lite"/>
    </source>
</evidence>
<evidence type="ECO:0000313" key="3">
    <source>
        <dbReference type="EMBL" id="GAA5194129.1"/>
    </source>
</evidence>
<evidence type="ECO:0000313" key="4">
    <source>
        <dbReference type="Proteomes" id="UP001501570"/>
    </source>
</evidence>
<proteinExistence type="predicted"/>
<feature type="region of interest" description="Disordered" evidence="2">
    <location>
        <begin position="1"/>
        <end position="22"/>
    </location>
</feature>
<dbReference type="Proteomes" id="UP001501570">
    <property type="component" value="Unassembled WGS sequence"/>
</dbReference>
<evidence type="ECO:0008006" key="5">
    <source>
        <dbReference type="Google" id="ProtNLM"/>
    </source>
</evidence>
<dbReference type="EMBL" id="BAABJQ010000020">
    <property type="protein sequence ID" value="GAA5194129.1"/>
    <property type="molecule type" value="Genomic_DNA"/>
</dbReference>
<keyword evidence="1" id="KW-0560">Oxidoreductase</keyword>
<gene>
    <name evidence="3" type="ORF">GCM10023322_57790</name>
</gene>